<organism evidence="1 2">
    <name type="scientific">Catharanthus roseus</name>
    <name type="common">Madagascar periwinkle</name>
    <name type="synonym">Vinca rosea</name>
    <dbReference type="NCBI Taxonomy" id="4058"/>
    <lineage>
        <taxon>Eukaryota</taxon>
        <taxon>Viridiplantae</taxon>
        <taxon>Streptophyta</taxon>
        <taxon>Embryophyta</taxon>
        <taxon>Tracheophyta</taxon>
        <taxon>Spermatophyta</taxon>
        <taxon>Magnoliopsida</taxon>
        <taxon>eudicotyledons</taxon>
        <taxon>Gunneridae</taxon>
        <taxon>Pentapetalae</taxon>
        <taxon>asterids</taxon>
        <taxon>lamiids</taxon>
        <taxon>Gentianales</taxon>
        <taxon>Apocynaceae</taxon>
        <taxon>Rauvolfioideae</taxon>
        <taxon>Vinceae</taxon>
        <taxon>Catharanthinae</taxon>
        <taxon>Catharanthus</taxon>
    </lineage>
</organism>
<dbReference type="EMBL" id="CM044703">
    <property type="protein sequence ID" value="KAI5674142.1"/>
    <property type="molecule type" value="Genomic_DNA"/>
</dbReference>
<sequence length="397" mass="46071">MRQEKFKPKIKGNGRWAKWKLQLLGEGSGDFNSILNDNDKSDGPAMTTYQTRDFMECCVDLGLVDMNYTGPHFSWTSRSTWSKIDHVLCNNLWFTSGLNAAAKFFISGCFSDHSPCVVSLFEQMDRPRPRFIFFNMWAEHEDFSRMVEDNWRILIQGTKQFALCRKLKMLKKGLQELNSKHFAHISAKVEAARASLKRAQTDLYERPLDDGLKEEVRQIQNKAVFLIDAERKFFAQKIKCEFFLQGDKGTRFFHSLVKRNAKKNFITSITREDGTYTTNGKEVEDDFISFYGKLLVYGFPMDNIPFRYLGIRLSGVYLKIAYYVPLLEKKLRVPLGLPKHALQHKPMERYSKQLKLMLSWHRRAEAETGETCVEYHISTQVLFHFVASSTGETTNHG</sequence>
<accession>A0ACC0BNI4</accession>
<comment type="caution">
    <text evidence="1">The sequence shown here is derived from an EMBL/GenBank/DDBJ whole genome shotgun (WGS) entry which is preliminary data.</text>
</comment>
<reference evidence="2" key="1">
    <citation type="journal article" date="2023" name="Nat. Plants">
        <title>Single-cell RNA sequencing provides a high-resolution roadmap for understanding the multicellular compartmentation of specialized metabolism.</title>
        <authorList>
            <person name="Sun S."/>
            <person name="Shen X."/>
            <person name="Li Y."/>
            <person name="Li Y."/>
            <person name="Wang S."/>
            <person name="Li R."/>
            <person name="Zhang H."/>
            <person name="Shen G."/>
            <person name="Guo B."/>
            <person name="Wei J."/>
            <person name="Xu J."/>
            <person name="St-Pierre B."/>
            <person name="Chen S."/>
            <person name="Sun C."/>
        </authorList>
    </citation>
    <scope>NUCLEOTIDE SEQUENCE [LARGE SCALE GENOMIC DNA]</scope>
</reference>
<protein>
    <submittedName>
        <fullName evidence="1">Uncharacterized protein</fullName>
    </submittedName>
</protein>
<name>A0ACC0BNI4_CATRO</name>
<evidence type="ECO:0000313" key="2">
    <source>
        <dbReference type="Proteomes" id="UP001060085"/>
    </source>
</evidence>
<proteinExistence type="predicted"/>
<dbReference type="Proteomes" id="UP001060085">
    <property type="component" value="Linkage Group LG03"/>
</dbReference>
<keyword evidence="2" id="KW-1185">Reference proteome</keyword>
<evidence type="ECO:0000313" key="1">
    <source>
        <dbReference type="EMBL" id="KAI5674142.1"/>
    </source>
</evidence>
<gene>
    <name evidence="1" type="ORF">M9H77_14506</name>
</gene>